<dbReference type="InParanoid" id="M4FBL0"/>
<accession>M4FBL0</accession>
<dbReference type="HOGENOM" id="CLU_2797517_0_0_1"/>
<reference evidence="1" key="3">
    <citation type="submission" date="2023-03" db="UniProtKB">
        <authorList>
            <consortium name="EnsemblPlants"/>
        </authorList>
    </citation>
    <scope>IDENTIFICATION</scope>
    <source>
        <strain evidence="1">cv. Chiifu-401-42</strain>
    </source>
</reference>
<proteinExistence type="predicted"/>
<sequence>MGQDYSYTQPSSSDEFDMTCLLQAEADLYADEGSAVGHVTRVTGGARGHVNGVTGVFGVAKFFVVFLK</sequence>
<evidence type="ECO:0000313" key="2">
    <source>
        <dbReference type="Proteomes" id="UP000011750"/>
    </source>
</evidence>
<dbReference type="Gramene" id="Bra038476.1">
    <property type="protein sequence ID" value="Bra038476.1-P"/>
    <property type="gene ID" value="Bra038476"/>
</dbReference>
<dbReference type="Proteomes" id="UP000011750">
    <property type="component" value="Chromosome A01"/>
</dbReference>
<reference evidence="1 2" key="1">
    <citation type="journal article" date="2011" name="Nat. Genet.">
        <title>The genome of the mesopolyploid crop species Brassica rapa.</title>
        <authorList>
            <consortium name="Brassica rapa Genome Sequencing Project Consortium"/>
            <person name="Wang X."/>
            <person name="Wang H."/>
            <person name="Wang J."/>
            <person name="Sun R."/>
            <person name="Wu J."/>
            <person name="Liu S."/>
            <person name="Bai Y."/>
            <person name="Mun J.H."/>
            <person name="Bancroft I."/>
            <person name="Cheng F."/>
            <person name="Huang S."/>
            <person name="Li X."/>
            <person name="Hua W."/>
            <person name="Wang J."/>
            <person name="Wang X."/>
            <person name="Freeling M."/>
            <person name="Pires J.C."/>
            <person name="Paterson A.H."/>
            <person name="Chalhoub B."/>
            <person name="Wang B."/>
            <person name="Hayward A."/>
            <person name="Sharpe A.G."/>
            <person name="Park B.S."/>
            <person name="Weisshaar B."/>
            <person name="Liu B."/>
            <person name="Li B."/>
            <person name="Liu B."/>
            <person name="Tong C."/>
            <person name="Song C."/>
            <person name="Duran C."/>
            <person name="Peng C."/>
            <person name="Geng C."/>
            <person name="Koh C."/>
            <person name="Lin C."/>
            <person name="Edwards D."/>
            <person name="Mu D."/>
            <person name="Shen D."/>
            <person name="Soumpourou E."/>
            <person name="Li F."/>
            <person name="Fraser F."/>
            <person name="Conant G."/>
            <person name="Lassalle G."/>
            <person name="King G.J."/>
            <person name="Bonnema G."/>
            <person name="Tang H."/>
            <person name="Wang H."/>
            <person name="Belcram H."/>
            <person name="Zhou H."/>
            <person name="Hirakawa H."/>
            <person name="Abe H."/>
            <person name="Guo H."/>
            <person name="Wang H."/>
            <person name="Jin H."/>
            <person name="Parkin I.A."/>
            <person name="Batley J."/>
            <person name="Kim J.S."/>
            <person name="Just J."/>
            <person name="Li J."/>
            <person name="Xu J."/>
            <person name="Deng J."/>
            <person name="Kim J.A."/>
            <person name="Li J."/>
            <person name="Yu J."/>
            <person name="Meng J."/>
            <person name="Wang J."/>
            <person name="Min J."/>
            <person name="Poulain J."/>
            <person name="Wang J."/>
            <person name="Hatakeyama K."/>
            <person name="Wu K."/>
            <person name="Wang L."/>
            <person name="Fang L."/>
            <person name="Trick M."/>
            <person name="Links M.G."/>
            <person name="Zhao M."/>
            <person name="Jin M."/>
            <person name="Ramchiary N."/>
            <person name="Drou N."/>
            <person name="Berkman P.J."/>
            <person name="Cai Q."/>
            <person name="Huang Q."/>
            <person name="Li R."/>
            <person name="Tabata S."/>
            <person name="Cheng S."/>
            <person name="Zhang S."/>
            <person name="Zhang S."/>
            <person name="Huang S."/>
            <person name="Sato S."/>
            <person name="Sun S."/>
            <person name="Kwon S.J."/>
            <person name="Choi S.R."/>
            <person name="Lee T.H."/>
            <person name="Fan W."/>
            <person name="Zhao X."/>
            <person name="Tan X."/>
            <person name="Xu X."/>
            <person name="Wang Y."/>
            <person name="Qiu Y."/>
            <person name="Yin Y."/>
            <person name="Li Y."/>
            <person name="Du Y."/>
            <person name="Liao Y."/>
            <person name="Lim Y."/>
            <person name="Narusaka Y."/>
            <person name="Wang Y."/>
            <person name="Wang Z."/>
            <person name="Li Z."/>
            <person name="Wang Z."/>
            <person name="Xiong Z."/>
            <person name="Zhang Z."/>
        </authorList>
    </citation>
    <scope>NUCLEOTIDE SEQUENCE [LARGE SCALE GENOMIC DNA]</scope>
    <source>
        <strain evidence="1 2">cv. Chiifu-401-42</strain>
    </source>
</reference>
<dbReference type="EnsemblPlants" id="Bra038476.1">
    <property type="protein sequence ID" value="Bra038476.1-P"/>
    <property type="gene ID" value="Bra038476"/>
</dbReference>
<keyword evidence="2" id="KW-1185">Reference proteome</keyword>
<protein>
    <submittedName>
        <fullName evidence="1">Uncharacterized protein</fullName>
    </submittedName>
</protein>
<name>M4FBL0_BRACM</name>
<dbReference type="AlphaFoldDB" id="M4FBL0"/>
<organism evidence="1 2">
    <name type="scientific">Brassica campestris</name>
    <name type="common">Field mustard</name>
    <dbReference type="NCBI Taxonomy" id="3711"/>
    <lineage>
        <taxon>Eukaryota</taxon>
        <taxon>Viridiplantae</taxon>
        <taxon>Streptophyta</taxon>
        <taxon>Embryophyta</taxon>
        <taxon>Tracheophyta</taxon>
        <taxon>Spermatophyta</taxon>
        <taxon>Magnoliopsida</taxon>
        <taxon>eudicotyledons</taxon>
        <taxon>Gunneridae</taxon>
        <taxon>Pentapetalae</taxon>
        <taxon>rosids</taxon>
        <taxon>malvids</taxon>
        <taxon>Brassicales</taxon>
        <taxon>Brassicaceae</taxon>
        <taxon>Brassiceae</taxon>
        <taxon>Brassica</taxon>
    </lineage>
</organism>
<reference evidence="1 2" key="2">
    <citation type="journal article" date="2018" name="Hortic Res">
        <title>Improved Brassica rapa reference genome by single-molecule sequencing and chromosome conformation capture technologies.</title>
        <authorList>
            <person name="Zhang L."/>
            <person name="Cai X."/>
            <person name="Wu J."/>
            <person name="Liu M."/>
            <person name="Grob S."/>
            <person name="Cheng F."/>
            <person name="Liang J."/>
            <person name="Cai C."/>
            <person name="Liu Z."/>
            <person name="Liu B."/>
            <person name="Wang F."/>
            <person name="Li S."/>
            <person name="Liu F."/>
            <person name="Li X."/>
            <person name="Cheng L."/>
            <person name="Yang W."/>
            <person name="Li M.H."/>
            <person name="Grossniklaus U."/>
            <person name="Zheng H."/>
            <person name="Wang X."/>
        </authorList>
    </citation>
    <scope>NUCLEOTIDE SEQUENCE [LARGE SCALE GENOMIC DNA]</scope>
    <source>
        <strain evidence="1 2">cv. Chiifu-401-42</strain>
    </source>
</reference>
<evidence type="ECO:0000313" key="1">
    <source>
        <dbReference type="EnsemblPlants" id="Bra038476.1-P"/>
    </source>
</evidence>